<organism evidence="12 13">
    <name type="scientific">Salinivibrio costicola subsp. alcaliphilus</name>
    <dbReference type="NCBI Taxonomy" id="272773"/>
    <lineage>
        <taxon>Bacteria</taxon>
        <taxon>Pseudomonadati</taxon>
        <taxon>Pseudomonadota</taxon>
        <taxon>Gammaproteobacteria</taxon>
        <taxon>Vibrionales</taxon>
        <taxon>Vibrionaceae</taxon>
        <taxon>Salinivibrio</taxon>
    </lineage>
</organism>
<evidence type="ECO:0000259" key="10">
    <source>
        <dbReference type="PROSITE" id="PS50893"/>
    </source>
</evidence>
<keyword evidence="3 9" id="KW-0500">Molybdenum</keyword>
<evidence type="ECO:0000256" key="8">
    <source>
        <dbReference type="ARBA" id="ARBA00023136"/>
    </source>
</evidence>
<evidence type="ECO:0000256" key="7">
    <source>
        <dbReference type="ARBA" id="ARBA00022967"/>
    </source>
</evidence>
<dbReference type="InterPro" id="IPR027417">
    <property type="entry name" value="P-loop_NTPase"/>
</dbReference>
<protein>
    <submittedName>
        <fullName evidence="12">Molybdenum ABC transporter ATP-binding protein</fullName>
    </submittedName>
</protein>
<evidence type="ECO:0000256" key="1">
    <source>
        <dbReference type="ARBA" id="ARBA00022448"/>
    </source>
</evidence>
<evidence type="ECO:0000256" key="3">
    <source>
        <dbReference type="ARBA" id="ARBA00022505"/>
    </source>
</evidence>
<accession>A0ABX3KQM2</accession>
<keyword evidence="1" id="KW-0813">Transport</keyword>
<dbReference type="InterPro" id="IPR003439">
    <property type="entry name" value="ABC_transporter-like_ATP-bd"/>
</dbReference>
<name>A0ABX3KQM2_SALCS</name>
<dbReference type="PROSITE" id="PS00211">
    <property type="entry name" value="ABC_TRANSPORTER_1"/>
    <property type="match status" value="1"/>
</dbReference>
<dbReference type="SUPFAM" id="SSF52540">
    <property type="entry name" value="P-loop containing nucleoside triphosphate hydrolases"/>
    <property type="match status" value="1"/>
</dbReference>
<evidence type="ECO:0000313" key="13">
    <source>
        <dbReference type="Proteomes" id="UP000189431"/>
    </source>
</evidence>
<dbReference type="RefSeq" id="WP_077669591.1">
    <property type="nucleotide sequence ID" value="NZ_MUFR01000021.1"/>
</dbReference>
<dbReference type="InterPro" id="IPR005116">
    <property type="entry name" value="Transp-assoc_OB_typ1"/>
</dbReference>
<evidence type="ECO:0000256" key="5">
    <source>
        <dbReference type="ARBA" id="ARBA00022741"/>
    </source>
</evidence>
<dbReference type="Pfam" id="PF00005">
    <property type="entry name" value="ABC_tran"/>
    <property type="match status" value="1"/>
</dbReference>
<dbReference type="GO" id="GO:0005524">
    <property type="term" value="F:ATP binding"/>
    <property type="evidence" value="ECO:0007669"/>
    <property type="project" value="UniProtKB-KW"/>
</dbReference>
<reference evidence="13" key="1">
    <citation type="submission" date="2017-01" db="EMBL/GenBank/DDBJ databases">
        <title>Draft genome of the species Salinivibrio costicola subsp. alcaliphilus.</title>
        <authorList>
            <person name="Lopez-Hermoso C."/>
            <person name="De La Haba R."/>
            <person name="Sanchez-Porro C."/>
            <person name="Ventosa A."/>
        </authorList>
    </citation>
    <scope>NUCLEOTIDE SEQUENCE [LARGE SCALE GENOMIC DNA]</scope>
    <source>
        <strain evidence="13">CBH448</strain>
    </source>
</reference>
<keyword evidence="5" id="KW-0547">Nucleotide-binding</keyword>
<proteinExistence type="predicted"/>
<dbReference type="InterPro" id="IPR011868">
    <property type="entry name" value="ModC_ABC_ATP-bd"/>
</dbReference>
<keyword evidence="13" id="KW-1185">Reference proteome</keyword>
<dbReference type="InterPro" id="IPR050334">
    <property type="entry name" value="Molybdenum_import_ModC"/>
</dbReference>
<keyword evidence="6 12" id="KW-0067">ATP-binding</keyword>
<dbReference type="PROSITE" id="PS51866">
    <property type="entry name" value="MOP"/>
    <property type="match status" value="1"/>
</dbReference>
<dbReference type="InterPro" id="IPR017871">
    <property type="entry name" value="ABC_transporter-like_CS"/>
</dbReference>
<feature type="domain" description="Mop" evidence="11">
    <location>
        <begin position="291"/>
        <end position="356"/>
    </location>
</feature>
<keyword evidence="2" id="KW-1003">Cell membrane</keyword>
<dbReference type="Proteomes" id="UP000189431">
    <property type="component" value="Unassembled WGS sequence"/>
</dbReference>
<dbReference type="EMBL" id="MUFR01000021">
    <property type="protein sequence ID" value="OOF33839.1"/>
    <property type="molecule type" value="Genomic_DNA"/>
</dbReference>
<keyword evidence="8" id="KW-0472">Membrane</keyword>
<dbReference type="PANTHER" id="PTHR43514">
    <property type="entry name" value="ABC TRANSPORTER I FAMILY MEMBER 10"/>
    <property type="match status" value="1"/>
</dbReference>
<gene>
    <name evidence="12" type="ORF">BZJ21_08850</name>
</gene>
<sequence>MTIQVALKLARDQFLLDINLHLPGKGVTALFGRSGSGKTTILRSIAGLETLDSATVIVNGETWQRQDACLPTHQRSIGYVFQEPNLFPHLDVKDNLLFSYNRVDKEKRYVSFEATVESLGLTDISRCYPHQLSGGQKQRVAIARALLTSPSLLLMDEPMASLDLSSKAEILPYIESLQSTLKIPIIYVSHAIEEVSRLADHIVLLDNGKVLAHGATQDMLTRTDLSLARDDNAAAVVHCTVKKHTDDYMTVLDLSNDQQLHVPLQHVETHSIIKARVHAKDVSIALEAPQQSSINNCLLAQLMEVSDDTHPANVLLRLDVSGQPILSRISRRSLSRLKLQPGQMLYALVKAVSFDY</sequence>
<dbReference type="InterPro" id="IPR003593">
    <property type="entry name" value="AAA+_ATPase"/>
</dbReference>
<evidence type="ECO:0000256" key="4">
    <source>
        <dbReference type="ARBA" id="ARBA00022519"/>
    </source>
</evidence>
<keyword evidence="4" id="KW-0997">Cell inner membrane</keyword>
<dbReference type="NCBIfam" id="TIGR02142">
    <property type="entry name" value="modC_ABC"/>
    <property type="match status" value="1"/>
</dbReference>
<comment type="caution">
    <text evidence="12">The sequence shown here is derived from an EMBL/GenBank/DDBJ whole genome shotgun (WGS) entry which is preliminary data.</text>
</comment>
<dbReference type="PANTHER" id="PTHR43514:SF10">
    <property type="entry name" value="MOLYBDENUM IMPORT ATP-BINDING PROTEIN MODC 2"/>
    <property type="match status" value="1"/>
</dbReference>
<dbReference type="Gene3D" id="3.40.50.300">
    <property type="entry name" value="P-loop containing nucleotide triphosphate hydrolases"/>
    <property type="match status" value="1"/>
</dbReference>
<evidence type="ECO:0000313" key="12">
    <source>
        <dbReference type="EMBL" id="OOF33839.1"/>
    </source>
</evidence>
<evidence type="ECO:0000256" key="2">
    <source>
        <dbReference type="ARBA" id="ARBA00022475"/>
    </source>
</evidence>
<dbReference type="Gene3D" id="2.40.50.100">
    <property type="match status" value="1"/>
</dbReference>
<dbReference type="Pfam" id="PF03459">
    <property type="entry name" value="TOBE"/>
    <property type="match status" value="1"/>
</dbReference>
<dbReference type="SUPFAM" id="SSF50331">
    <property type="entry name" value="MOP-like"/>
    <property type="match status" value="1"/>
</dbReference>
<dbReference type="PROSITE" id="PS50893">
    <property type="entry name" value="ABC_TRANSPORTER_2"/>
    <property type="match status" value="1"/>
</dbReference>
<dbReference type="InterPro" id="IPR004606">
    <property type="entry name" value="Mop_domain"/>
</dbReference>
<dbReference type="InterPro" id="IPR008995">
    <property type="entry name" value="Mo/tungstate-bd_C_term_dom"/>
</dbReference>
<feature type="domain" description="ABC transporter" evidence="10">
    <location>
        <begin position="1"/>
        <end position="232"/>
    </location>
</feature>
<evidence type="ECO:0000256" key="9">
    <source>
        <dbReference type="PROSITE-ProRule" id="PRU01213"/>
    </source>
</evidence>
<evidence type="ECO:0000259" key="11">
    <source>
        <dbReference type="PROSITE" id="PS51866"/>
    </source>
</evidence>
<keyword evidence="7" id="KW-1278">Translocase</keyword>
<evidence type="ECO:0000256" key="6">
    <source>
        <dbReference type="ARBA" id="ARBA00022840"/>
    </source>
</evidence>
<dbReference type="SMART" id="SM00382">
    <property type="entry name" value="AAA"/>
    <property type="match status" value="1"/>
</dbReference>